<dbReference type="Gene3D" id="1.10.443.10">
    <property type="entry name" value="Intergrase catalytic core"/>
    <property type="match status" value="1"/>
</dbReference>
<dbReference type="InterPro" id="IPR011010">
    <property type="entry name" value="DNA_brk_join_enz"/>
</dbReference>
<dbReference type="AlphaFoldDB" id="A0A2S5G9W4"/>
<evidence type="ECO:0000313" key="3">
    <source>
        <dbReference type="EMBL" id="PPA69711.1"/>
    </source>
</evidence>
<dbReference type="Pfam" id="PF00589">
    <property type="entry name" value="Phage_integrase"/>
    <property type="match status" value="1"/>
</dbReference>
<evidence type="ECO:0000256" key="1">
    <source>
        <dbReference type="ARBA" id="ARBA00023172"/>
    </source>
</evidence>
<keyword evidence="4" id="KW-1185">Reference proteome</keyword>
<dbReference type="Proteomes" id="UP000239047">
    <property type="component" value="Unassembled WGS sequence"/>
</dbReference>
<dbReference type="OrthoDB" id="9788852at2"/>
<dbReference type="EMBL" id="PREZ01000005">
    <property type="protein sequence ID" value="PPA69711.1"/>
    <property type="molecule type" value="Genomic_DNA"/>
</dbReference>
<organism evidence="3 4">
    <name type="scientific">Jeotgalibacillus proteolyticus</name>
    <dbReference type="NCBI Taxonomy" id="2082395"/>
    <lineage>
        <taxon>Bacteria</taxon>
        <taxon>Bacillati</taxon>
        <taxon>Bacillota</taxon>
        <taxon>Bacilli</taxon>
        <taxon>Bacillales</taxon>
        <taxon>Caryophanaceae</taxon>
        <taxon>Jeotgalibacillus</taxon>
    </lineage>
</organism>
<proteinExistence type="predicted"/>
<reference evidence="3 4" key="1">
    <citation type="submission" date="2018-02" db="EMBL/GenBank/DDBJ databases">
        <title>Jeotgalibacillus proteolyticum sp. nov. a protease producing bacterium isolated from ocean sediments of Laizhou Bay.</title>
        <authorList>
            <person name="Li Y."/>
        </authorList>
    </citation>
    <scope>NUCLEOTIDE SEQUENCE [LARGE SCALE GENOMIC DNA]</scope>
    <source>
        <strain evidence="3 4">22-7</strain>
    </source>
</reference>
<feature type="domain" description="Tyr recombinase" evidence="2">
    <location>
        <begin position="2"/>
        <end position="178"/>
    </location>
</feature>
<accession>A0A2S5G9W4</accession>
<protein>
    <submittedName>
        <fullName evidence="3">Site-specific integrase</fullName>
    </submittedName>
</protein>
<sequence length="179" mass="20859">MEVVNPIKNIRHISMMKKELKMYSSRDYCFFVLGINTGLRINVLLQLETKQVIDEEKKILAFIDIDGQKIYMNDKVKAALAFHLHQNDHLKDQYLFQSPKSGTPITRQHAYRVIHETARKVGIDYQIGTHTLRKTFGYHAYIKGIAISLIQERYHHATPAETLRYIGIDDTFQKIDVNL</sequence>
<dbReference type="InterPro" id="IPR002104">
    <property type="entry name" value="Integrase_catalytic"/>
</dbReference>
<evidence type="ECO:0000313" key="4">
    <source>
        <dbReference type="Proteomes" id="UP000239047"/>
    </source>
</evidence>
<name>A0A2S5G9W4_9BACL</name>
<dbReference type="GO" id="GO:0003677">
    <property type="term" value="F:DNA binding"/>
    <property type="evidence" value="ECO:0007669"/>
    <property type="project" value="InterPro"/>
</dbReference>
<keyword evidence="1" id="KW-0233">DNA recombination</keyword>
<evidence type="ECO:0000259" key="2">
    <source>
        <dbReference type="PROSITE" id="PS51898"/>
    </source>
</evidence>
<dbReference type="PROSITE" id="PS51898">
    <property type="entry name" value="TYR_RECOMBINASE"/>
    <property type="match status" value="1"/>
</dbReference>
<comment type="caution">
    <text evidence="3">The sequence shown here is derived from an EMBL/GenBank/DDBJ whole genome shotgun (WGS) entry which is preliminary data.</text>
</comment>
<gene>
    <name evidence="3" type="ORF">C4B60_14310</name>
</gene>
<dbReference type="GO" id="GO:0015074">
    <property type="term" value="P:DNA integration"/>
    <property type="evidence" value="ECO:0007669"/>
    <property type="project" value="InterPro"/>
</dbReference>
<dbReference type="SUPFAM" id="SSF56349">
    <property type="entry name" value="DNA breaking-rejoining enzymes"/>
    <property type="match status" value="1"/>
</dbReference>
<dbReference type="GO" id="GO:0006310">
    <property type="term" value="P:DNA recombination"/>
    <property type="evidence" value="ECO:0007669"/>
    <property type="project" value="UniProtKB-KW"/>
</dbReference>
<dbReference type="InterPro" id="IPR013762">
    <property type="entry name" value="Integrase-like_cat_sf"/>
</dbReference>
<dbReference type="RefSeq" id="WP_104058703.1">
    <property type="nucleotide sequence ID" value="NZ_PREZ01000005.1"/>
</dbReference>